<feature type="non-terminal residue" evidence="1">
    <location>
        <position position="79"/>
    </location>
</feature>
<keyword evidence="2" id="KW-1185">Reference proteome</keyword>
<sequence length="79" mass="9159">MKLLHRYLEETVLDCELRKNAINDLISTKGQRINCSIMGYNADNQNDLLNKDLEINIFEKITIFDSVMIIRAGLKDVKM</sequence>
<organism evidence="1 2">
    <name type="scientific">Cetraspora pellucida</name>
    <dbReference type="NCBI Taxonomy" id="1433469"/>
    <lineage>
        <taxon>Eukaryota</taxon>
        <taxon>Fungi</taxon>
        <taxon>Fungi incertae sedis</taxon>
        <taxon>Mucoromycota</taxon>
        <taxon>Glomeromycotina</taxon>
        <taxon>Glomeromycetes</taxon>
        <taxon>Diversisporales</taxon>
        <taxon>Gigasporaceae</taxon>
        <taxon>Cetraspora</taxon>
    </lineage>
</organism>
<dbReference type="EMBL" id="CAJVQA010001770">
    <property type="protein sequence ID" value="CAG8525394.1"/>
    <property type="molecule type" value="Genomic_DNA"/>
</dbReference>
<name>A0A9N9AD80_9GLOM</name>
<dbReference type="Proteomes" id="UP000789759">
    <property type="component" value="Unassembled WGS sequence"/>
</dbReference>
<proteinExistence type="predicted"/>
<dbReference type="AlphaFoldDB" id="A0A9N9AD80"/>
<accession>A0A9N9AD80</accession>
<protein>
    <submittedName>
        <fullName evidence="1">1933_t:CDS:1</fullName>
    </submittedName>
</protein>
<gene>
    <name evidence="1" type="ORF">CPELLU_LOCUS3590</name>
</gene>
<evidence type="ECO:0000313" key="1">
    <source>
        <dbReference type="EMBL" id="CAG8525394.1"/>
    </source>
</evidence>
<comment type="caution">
    <text evidence="1">The sequence shown here is derived from an EMBL/GenBank/DDBJ whole genome shotgun (WGS) entry which is preliminary data.</text>
</comment>
<reference evidence="1" key="1">
    <citation type="submission" date="2021-06" db="EMBL/GenBank/DDBJ databases">
        <authorList>
            <person name="Kallberg Y."/>
            <person name="Tangrot J."/>
            <person name="Rosling A."/>
        </authorList>
    </citation>
    <scope>NUCLEOTIDE SEQUENCE</scope>
    <source>
        <strain evidence="1">FL966</strain>
    </source>
</reference>
<evidence type="ECO:0000313" key="2">
    <source>
        <dbReference type="Proteomes" id="UP000789759"/>
    </source>
</evidence>